<reference evidence="2 3" key="1">
    <citation type="journal article" date="2014" name="PLoS ONE">
        <title>De novo Genome Assembly of the Fungal Plant Pathogen Pyrenophora semeniperda.</title>
        <authorList>
            <person name="Soliai M.M."/>
            <person name="Meyer S.E."/>
            <person name="Udall J.A."/>
            <person name="Elzinga D.E."/>
            <person name="Hermansen R.A."/>
            <person name="Bodily P.M."/>
            <person name="Hart A.A."/>
            <person name="Coleman C.E."/>
        </authorList>
    </citation>
    <scope>NUCLEOTIDE SEQUENCE [LARGE SCALE GENOMIC DNA]</scope>
    <source>
        <strain evidence="2 3">CCB06</strain>
        <tissue evidence="2">Mycelium</tissue>
    </source>
</reference>
<evidence type="ECO:0000313" key="3">
    <source>
        <dbReference type="Proteomes" id="UP000265663"/>
    </source>
</evidence>
<dbReference type="AlphaFoldDB" id="A0A3M7MAZ3"/>
<evidence type="ECO:0000313" key="2">
    <source>
        <dbReference type="EMBL" id="RMZ71560.1"/>
    </source>
</evidence>
<dbReference type="OrthoDB" id="3795156at2759"/>
<feature type="region of interest" description="Disordered" evidence="1">
    <location>
        <begin position="130"/>
        <end position="163"/>
    </location>
</feature>
<keyword evidence="3" id="KW-1185">Reference proteome</keyword>
<proteinExistence type="predicted"/>
<dbReference type="Proteomes" id="UP000265663">
    <property type="component" value="Unassembled WGS sequence"/>
</dbReference>
<name>A0A3M7MAZ3_9PLEO</name>
<evidence type="ECO:0000256" key="1">
    <source>
        <dbReference type="SAM" id="MobiDB-lite"/>
    </source>
</evidence>
<organism evidence="2 3">
    <name type="scientific">Pyrenophora seminiperda CCB06</name>
    <dbReference type="NCBI Taxonomy" id="1302712"/>
    <lineage>
        <taxon>Eukaryota</taxon>
        <taxon>Fungi</taxon>
        <taxon>Dikarya</taxon>
        <taxon>Ascomycota</taxon>
        <taxon>Pezizomycotina</taxon>
        <taxon>Dothideomycetes</taxon>
        <taxon>Pleosporomycetidae</taxon>
        <taxon>Pleosporales</taxon>
        <taxon>Pleosporineae</taxon>
        <taxon>Pleosporaceae</taxon>
        <taxon>Pyrenophora</taxon>
    </lineage>
</organism>
<sequence length="244" mass="27753">MASSKLTLNSSVTTKRQKLLLPSSDSYTEKYMTPPVTPDPAVSVVHTTSLRVIIPQRQIPPEEQRRIKLRVGAAERWVPKLQKPFPTNKEIKDAYPYKLMRHYTDGRILAPVIRPPIDRSPRVDDLRRRFPLVQPPSSAPPSSTILRGTKRKRDQGADGDENSKYKVLLRQNKEITRSPFAQKLAWKAFSTLERASRGREAMMLSGLFADDLEREALGLANNLPEWKKVNTGRYANEGKIPELD</sequence>
<protein>
    <submittedName>
        <fullName evidence="2">Nad(P)-binding protein</fullName>
    </submittedName>
</protein>
<gene>
    <name evidence="2" type="ORF">GMOD_00006686</name>
</gene>
<accession>A0A3M7MAZ3</accession>
<dbReference type="EMBL" id="KE747827">
    <property type="protein sequence ID" value="RMZ71560.1"/>
    <property type="molecule type" value="Genomic_DNA"/>
</dbReference>